<dbReference type="PATRIC" id="fig|1227262.3.peg.339"/>
<sequence>MRFHSVSTATVHAFVTDLDIPGPVMTPDGAHVAAVDQQAIPHRVSDI</sequence>
<evidence type="ECO:0000313" key="1">
    <source>
        <dbReference type="EMBL" id="ERH21872.1"/>
    </source>
</evidence>
<organism evidence="1 2">
    <name type="scientific">Actinomyces johnsonii F0510</name>
    <dbReference type="NCBI Taxonomy" id="1227262"/>
    <lineage>
        <taxon>Bacteria</taxon>
        <taxon>Bacillati</taxon>
        <taxon>Actinomycetota</taxon>
        <taxon>Actinomycetes</taxon>
        <taxon>Actinomycetales</taxon>
        <taxon>Actinomycetaceae</taxon>
        <taxon>Actinomyces</taxon>
    </lineage>
</organism>
<accession>U1RTY0</accession>
<evidence type="ECO:0000313" key="2">
    <source>
        <dbReference type="Proteomes" id="UP000016498"/>
    </source>
</evidence>
<dbReference type="AlphaFoldDB" id="U1RTY0"/>
<reference evidence="1 2" key="1">
    <citation type="submission" date="2013-06" db="EMBL/GenBank/DDBJ databases">
        <authorList>
            <person name="Weinstock G."/>
            <person name="Sodergren E."/>
            <person name="Lobos E.A."/>
            <person name="Fulton L."/>
            <person name="Fulton R."/>
            <person name="Courtney L."/>
            <person name="Fronick C."/>
            <person name="O'Laughlin M."/>
            <person name="Godfrey J."/>
            <person name="Wilson R.M."/>
            <person name="Miner T."/>
            <person name="Farmer C."/>
            <person name="Delehaunty K."/>
            <person name="Cordes M."/>
            <person name="Minx P."/>
            <person name="Tomlinson C."/>
            <person name="Chen J."/>
            <person name="Wollam A."/>
            <person name="Pepin K.H."/>
            <person name="Bhonagiri V."/>
            <person name="Zhang X."/>
            <person name="Warren W."/>
            <person name="Mitreva M."/>
            <person name="Mardis E.R."/>
            <person name="Wilson R.K."/>
        </authorList>
    </citation>
    <scope>NUCLEOTIDE SEQUENCE [LARGE SCALE GENOMIC DNA]</scope>
    <source>
        <strain evidence="1 2">F0510</strain>
    </source>
</reference>
<proteinExistence type="predicted"/>
<comment type="caution">
    <text evidence="1">The sequence shown here is derived from an EMBL/GenBank/DDBJ whole genome shotgun (WGS) entry which is preliminary data.</text>
</comment>
<dbReference type="Proteomes" id="UP000016498">
    <property type="component" value="Unassembled WGS sequence"/>
</dbReference>
<protein>
    <submittedName>
        <fullName evidence="1">Uncharacterized protein</fullName>
    </submittedName>
</protein>
<gene>
    <name evidence="1" type="ORF">HMPREF1549_00426</name>
</gene>
<dbReference type="HOGENOM" id="CLU_3163679_0_0_11"/>
<name>U1RTY0_9ACTO</name>
<dbReference type="EMBL" id="AWSD01000043">
    <property type="protein sequence ID" value="ERH21872.1"/>
    <property type="molecule type" value="Genomic_DNA"/>
</dbReference>